<gene>
    <name evidence="2" type="ORF">BJ508DRAFT_349339</name>
</gene>
<evidence type="ECO:0008006" key="4">
    <source>
        <dbReference type="Google" id="ProtNLM"/>
    </source>
</evidence>
<feature type="coiled-coil region" evidence="1">
    <location>
        <begin position="59"/>
        <end position="124"/>
    </location>
</feature>
<dbReference type="InterPro" id="IPR011333">
    <property type="entry name" value="SKP1/BTB/POZ_sf"/>
</dbReference>
<dbReference type="OrthoDB" id="6359816at2759"/>
<accession>A0A3N4HXA7</accession>
<sequence>MPSCDGFSPSELEYFNSHGCKTTVGTCPCHGALVRCDGTENKSYCMIGCNKCYPLLKKRKARFEELEEAEKEKDRLAKRVRELEEAEKEKDRLAKRVQVLEQQLNKTFEELNEAQRQLDEVSKRRPVDWQSLDGDSHYSRIFQSPVVSITIRHPSAGPKGITYRLHVDRLCEVSSFYAQRIRAYRTTVYNETSLCHPVAFKYFVQFLYCGDYILHDSLTSVACYIHTLVYFVADQLGAPALKEAAELKLVKCLETDTEDANLGNQAVVKMVEAVYESTSESFGKTASGYHGETEVLNTPASSIDGVDEDESDTDMTVQDEEGAGENNMQLVKSKGELENTLICLGIDETNVVSETCESLAIHPMRERVSRYVVYRMEDLNKRADFRALLRRFPEFTVDMMIAKENM</sequence>
<reference evidence="2 3" key="1">
    <citation type="journal article" date="2018" name="Nat. Ecol. Evol.">
        <title>Pezizomycetes genomes reveal the molecular basis of ectomycorrhizal truffle lifestyle.</title>
        <authorList>
            <person name="Murat C."/>
            <person name="Payen T."/>
            <person name="Noel B."/>
            <person name="Kuo A."/>
            <person name="Morin E."/>
            <person name="Chen J."/>
            <person name="Kohler A."/>
            <person name="Krizsan K."/>
            <person name="Balestrini R."/>
            <person name="Da Silva C."/>
            <person name="Montanini B."/>
            <person name="Hainaut M."/>
            <person name="Levati E."/>
            <person name="Barry K.W."/>
            <person name="Belfiori B."/>
            <person name="Cichocki N."/>
            <person name="Clum A."/>
            <person name="Dockter R.B."/>
            <person name="Fauchery L."/>
            <person name="Guy J."/>
            <person name="Iotti M."/>
            <person name="Le Tacon F."/>
            <person name="Lindquist E.A."/>
            <person name="Lipzen A."/>
            <person name="Malagnac F."/>
            <person name="Mello A."/>
            <person name="Molinier V."/>
            <person name="Miyauchi S."/>
            <person name="Poulain J."/>
            <person name="Riccioni C."/>
            <person name="Rubini A."/>
            <person name="Sitrit Y."/>
            <person name="Splivallo R."/>
            <person name="Traeger S."/>
            <person name="Wang M."/>
            <person name="Zifcakova L."/>
            <person name="Wipf D."/>
            <person name="Zambonelli A."/>
            <person name="Paolocci F."/>
            <person name="Nowrousian M."/>
            <person name="Ottonello S."/>
            <person name="Baldrian P."/>
            <person name="Spatafora J.W."/>
            <person name="Henrissat B."/>
            <person name="Nagy L.G."/>
            <person name="Aury J.M."/>
            <person name="Wincker P."/>
            <person name="Grigoriev I.V."/>
            <person name="Bonfante P."/>
            <person name="Martin F.M."/>
        </authorList>
    </citation>
    <scope>NUCLEOTIDE SEQUENCE [LARGE SCALE GENOMIC DNA]</scope>
    <source>
        <strain evidence="2 3">RN42</strain>
    </source>
</reference>
<evidence type="ECO:0000313" key="3">
    <source>
        <dbReference type="Proteomes" id="UP000275078"/>
    </source>
</evidence>
<dbReference type="Proteomes" id="UP000275078">
    <property type="component" value="Unassembled WGS sequence"/>
</dbReference>
<dbReference type="AlphaFoldDB" id="A0A3N4HXA7"/>
<evidence type="ECO:0000313" key="2">
    <source>
        <dbReference type="EMBL" id="RPA78455.1"/>
    </source>
</evidence>
<evidence type="ECO:0000256" key="1">
    <source>
        <dbReference type="SAM" id="Coils"/>
    </source>
</evidence>
<organism evidence="2 3">
    <name type="scientific">Ascobolus immersus RN42</name>
    <dbReference type="NCBI Taxonomy" id="1160509"/>
    <lineage>
        <taxon>Eukaryota</taxon>
        <taxon>Fungi</taxon>
        <taxon>Dikarya</taxon>
        <taxon>Ascomycota</taxon>
        <taxon>Pezizomycotina</taxon>
        <taxon>Pezizomycetes</taxon>
        <taxon>Pezizales</taxon>
        <taxon>Ascobolaceae</taxon>
        <taxon>Ascobolus</taxon>
    </lineage>
</organism>
<dbReference type="EMBL" id="ML119711">
    <property type="protein sequence ID" value="RPA78455.1"/>
    <property type="molecule type" value="Genomic_DNA"/>
</dbReference>
<keyword evidence="1" id="KW-0175">Coiled coil</keyword>
<keyword evidence="3" id="KW-1185">Reference proteome</keyword>
<proteinExistence type="predicted"/>
<protein>
    <recommendedName>
        <fullName evidence="4">BTB domain-containing protein</fullName>
    </recommendedName>
</protein>
<dbReference type="Gene3D" id="3.30.710.10">
    <property type="entry name" value="Potassium Channel Kv1.1, Chain A"/>
    <property type="match status" value="1"/>
</dbReference>
<name>A0A3N4HXA7_ASCIM</name>